<dbReference type="RefSeq" id="WP_204907415.1">
    <property type="nucleotide sequence ID" value="NZ_JACJKS010000027.1"/>
</dbReference>
<dbReference type="EMBL" id="JACJKS010000027">
    <property type="protein sequence ID" value="MBM6949420.1"/>
    <property type="molecule type" value="Genomic_DNA"/>
</dbReference>
<gene>
    <name evidence="1" type="ORF">H6A20_12330</name>
</gene>
<protein>
    <submittedName>
        <fullName evidence="1">Uncharacterized protein</fullName>
    </submittedName>
</protein>
<reference evidence="1" key="2">
    <citation type="journal article" date="2021" name="Sci. Rep.">
        <title>The distribution of antibiotic resistance genes in chicken gut microbiota commensals.</title>
        <authorList>
            <person name="Juricova H."/>
            <person name="Matiasovicova J."/>
            <person name="Kubasova T."/>
            <person name="Cejkova D."/>
            <person name="Rychlik I."/>
        </authorList>
    </citation>
    <scope>NUCLEOTIDE SEQUENCE</scope>
    <source>
        <strain evidence="1">An582</strain>
    </source>
</reference>
<evidence type="ECO:0000313" key="1">
    <source>
        <dbReference type="EMBL" id="MBM6949420.1"/>
    </source>
</evidence>
<name>A0A939BHQ7_9CLOT</name>
<reference evidence="1" key="1">
    <citation type="submission" date="2020-08" db="EMBL/GenBank/DDBJ databases">
        <authorList>
            <person name="Cejkova D."/>
            <person name="Kubasova T."/>
            <person name="Jahodarova E."/>
            <person name="Rychlik I."/>
        </authorList>
    </citation>
    <scope>NUCLEOTIDE SEQUENCE</scope>
    <source>
        <strain evidence="1">An582</strain>
    </source>
</reference>
<comment type="caution">
    <text evidence="1">The sequence shown here is derived from an EMBL/GenBank/DDBJ whole genome shotgun (WGS) entry which is preliminary data.</text>
</comment>
<dbReference type="AlphaFoldDB" id="A0A939BHQ7"/>
<organism evidence="1 2">
    <name type="scientific">Mordavella massiliensis</name>
    <dbReference type="NCBI Taxonomy" id="1871024"/>
    <lineage>
        <taxon>Bacteria</taxon>
        <taxon>Bacillati</taxon>
        <taxon>Bacillota</taxon>
        <taxon>Clostridia</taxon>
        <taxon>Eubacteriales</taxon>
        <taxon>Clostridiaceae</taxon>
        <taxon>Mordavella</taxon>
    </lineage>
</organism>
<accession>A0A939BHQ7</accession>
<proteinExistence type="predicted"/>
<evidence type="ECO:0000313" key="2">
    <source>
        <dbReference type="Proteomes" id="UP000705508"/>
    </source>
</evidence>
<sequence>MKIDKNKPLPDHTKLDYDECCALLVLKERFPDRYSTLKISDKPDLQGVNVGVEVTIADDRNHQEALNNWLKAYHCDDEKKRKCYIKRMKQLGVEYTGGIQFWPGHVPSLKHVKESVNTKIGKLKSRNYEEFPSYELFIFTDTWMYENILKEMESFLADSNVFKYFNRVYVFEQGSNLHIFEENNYQRVVIDMTEQSERNIRARRMVEQAEDQE</sequence>
<dbReference type="Proteomes" id="UP000705508">
    <property type="component" value="Unassembled WGS sequence"/>
</dbReference>